<keyword evidence="1" id="KW-1133">Transmembrane helix</keyword>
<sequence>MSIMDRLAALHRLDEEGWARHANPWSVWTRIPILPAVTLVLWFAPAMGWWTLLPLGLIAFWTAINPRAFGPPESTRSWPARGVMGERVWLARAERPIPPHHERMAQLLVWVAAAGLLFLVWGLWTHAGGLTLFGLALAFGGKMWFIDRMVWLYDDMAREDPIYAAWMR</sequence>
<accession>A0A6B0TRY5</accession>
<keyword evidence="3" id="KW-1185">Reference proteome</keyword>
<dbReference type="EMBL" id="WUWG01000003">
    <property type="protein sequence ID" value="MXU65479.1"/>
    <property type="molecule type" value="Genomic_DNA"/>
</dbReference>
<evidence type="ECO:0000313" key="3">
    <source>
        <dbReference type="Proteomes" id="UP000436016"/>
    </source>
</evidence>
<feature type="transmembrane region" description="Helical" evidence="1">
    <location>
        <begin position="33"/>
        <end position="61"/>
    </location>
</feature>
<keyword evidence="1" id="KW-0812">Transmembrane</keyword>
<organism evidence="2 3">
    <name type="scientific">Oceanomicrobium pacificus</name>
    <dbReference type="NCBI Taxonomy" id="2692916"/>
    <lineage>
        <taxon>Bacteria</taxon>
        <taxon>Pseudomonadati</taxon>
        <taxon>Pseudomonadota</taxon>
        <taxon>Alphaproteobacteria</taxon>
        <taxon>Rhodobacterales</taxon>
        <taxon>Paracoccaceae</taxon>
        <taxon>Oceanomicrobium</taxon>
    </lineage>
</organism>
<dbReference type="RefSeq" id="WP_160853994.1">
    <property type="nucleotide sequence ID" value="NZ_WUWG01000003.1"/>
</dbReference>
<protein>
    <submittedName>
        <fullName evidence="2">Uncharacterized protein</fullName>
    </submittedName>
</protein>
<dbReference type="AlphaFoldDB" id="A0A6B0TRY5"/>
<dbReference type="Proteomes" id="UP000436016">
    <property type="component" value="Unassembled WGS sequence"/>
</dbReference>
<dbReference type="Pfam" id="PF20358">
    <property type="entry name" value="DUF6653"/>
    <property type="match status" value="1"/>
</dbReference>
<comment type="caution">
    <text evidence="2">The sequence shown here is derived from an EMBL/GenBank/DDBJ whole genome shotgun (WGS) entry which is preliminary data.</text>
</comment>
<proteinExistence type="predicted"/>
<gene>
    <name evidence="2" type="ORF">GSH16_08460</name>
</gene>
<keyword evidence="1" id="KW-0472">Membrane</keyword>
<name>A0A6B0TRY5_9RHOB</name>
<reference evidence="2 3" key="1">
    <citation type="submission" date="2019-12" db="EMBL/GenBank/DDBJ databases">
        <title>Strain KN286 was isolated from seawater, which was collected from Caroline Seamount in the tropical western Pacific.</title>
        <authorList>
            <person name="Wang Q."/>
        </authorList>
    </citation>
    <scope>NUCLEOTIDE SEQUENCE [LARGE SCALE GENOMIC DNA]</scope>
    <source>
        <strain evidence="2 3">KN286</strain>
    </source>
</reference>
<evidence type="ECO:0000313" key="2">
    <source>
        <dbReference type="EMBL" id="MXU65479.1"/>
    </source>
</evidence>
<dbReference type="InterPro" id="IPR046595">
    <property type="entry name" value="DUF6653"/>
</dbReference>
<evidence type="ECO:0000256" key="1">
    <source>
        <dbReference type="SAM" id="Phobius"/>
    </source>
</evidence>